<sequence length="521" mass="58596">MFHPKIGDQLFQLLPEVYRTRDNSTEDAPGDLGRYLDACGELLDSIYYTLDQRLADSFPDVPEKGLTCQTWLLPYMAQLLDARLTSPDADGKRTEVANAILWRQSKGTFPCIEKVAEAVGRLDIEPQEGWKRVATTARIGMPLLRSEALGIPEDFDNPSYMAHPNFASRHPGLPSVTIDFRRPSHAIQVGEGKEIANREAVTKETKLKVKDIFWYQCHTHVYPCYPGTYEDVSRRTVDVRTPSWKHGHYHPKRLLLYEPIPAGFFEFGEIYPAKNMVITESTTLENAVIKGKITVKNGTLTLKRCAVREIEYSSNWQNKGAKEPIFIAEDSLIGSTTANIPGLVLMEYCTVLDNFDCNYIRASDCIFKGELNVSGKILAIIDEKGINRSNCVRFSRIPQDTFIPGMDVHPESFDTNTHEPPMFYKTMEFENNATSYHPIAFGDPGCGVLHPSTPDSIRFGAEDGGEMGAYHYKQYCLREAAILDKLKDFLPVGIEAALIPDHRLNEKPLSCEDKPGTESTE</sequence>
<organism evidence="1 2">
    <name type="scientific">candidate division LCP-89 bacterium B3_LCP</name>
    <dbReference type="NCBI Taxonomy" id="2012998"/>
    <lineage>
        <taxon>Bacteria</taxon>
        <taxon>Pseudomonadati</taxon>
        <taxon>Bacteria division LCP-89</taxon>
    </lineage>
</organism>
<reference evidence="1 2" key="1">
    <citation type="submission" date="2017-06" db="EMBL/GenBank/DDBJ databases">
        <title>Novel microbial phyla capable of carbon fixation and sulfur reduction in deep-sea sediments.</title>
        <authorList>
            <person name="Huang J."/>
            <person name="Baker B."/>
            <person name="Wang Y."/>
        </authorList>
    </citation>
    <scope>NUCLEOTIDE SEQUENCE [LARGE SCALE GENOMIC DNA]</scope>
    <source>
        <strain evidence="1">B3_LCP</strain>
    </source>
</reference>
<dbReference type="Pfam" id="PF09684">
    <property type="entry name" value="Tail_P2_I"/>
    <property type="match status" value="1"/>
</dbReference>
<evidence type="ECO:0000313" key="1">
    <source>
        <dbReference type="EMBL" id="TKJ38593.1"/>
    </source>
</evidence>
<gene>
    <name evidence="1" type="ORF">CEE37_12285</name>
</gene>
<comment type="caution">
    <text evidence="1">The sequence shown here is derived from an EMBL/GenBank/DDBJ whole genome shotgun (WGS) entry which is preliminary data.</text>
</comment>
<dbReference type="Proteomes" id="UP000319619">
    <property type="component" value="Unassembled WGS sequence"/>
</dbReference>
<dbReference type="InterPro" id="IPR006521">
    <property type="entry name" value="Tail_protein_I"/>
</dbReference>
<dbReference type="EMBL" id="NJBN01000009">
    <property type="protein sequence ID" value="TKJ38593.1"/>
    <property type="molecule type" value="Genomic_DNA"/>
</dbReference>
<proteinExistence type="predicted"/>
<protein>
    <submittedName>
        <fullName evidence="1">Phage tail protein</fullName>
    </submittedName>
</protein>
<evidence type="ECO:0000313" key="2">
    <source>
        <dbReference type="Proteomes" id="UP000319619"/>
    </source>
</evidence>
<dbReference type="AlphaFoldDB" id="A0A532UUH1"/>
<name>A0A532UUH1_UNCL8</name>
<accession>A0A532UUH1</accession>